<dbReference type="RefSeq" id="WP_188838001.1">
    <property type="nucleotide sequence ID" value="NZ_BMHI01000005.1"/>
</dbReference>
<reference evidence="3" key="1">
    <citation type="journal article" date="2014" name="Int. J. Syst. Evol. Microbiol.">
        <title>Complete genome sequence of Corynebacterium casei LMG S-19264T (=DSM 44701T), isolated from a smear-ripened cheese.</title>
        <authorList>
            <consortium name="US DOE Joint Genome Institute (JGI-PGF)"/>
            <person name="Walter F."/>
            <person name="Albersmeier A."/>
            <person name="Kalinowski J."/>
            <person name="Ruckert C."/>
        </authorList>
    </citation>
    <scope>NUCLEOTIDE SEQUENCE</scope>
    <source>
        <strain evidence="3">CGMCC 1.15085</strain>
    </source>
</reference>
<dbReference type="Gene3D" id="3.40.605.10">
    <property type="entry name" value="Aldehyde Dehydrogenase, Chain A, domain 1"/>
    <property type="match status" value="1"/>
</dbReference>
<dbReference type="AlphaFoldDB" id="A0A916TB24"/>
<gene>
    <name evidence="3" type="ORF">GCM10011492_31440</name>
</gene>
<evidence type="ECO:0000313" key="3">
    <source>
        <dbReference type="EMBL" id="GGB38403.1"/>
    </source>
</evidence>
<organism evidence="3 4">
    <name type="scientific">Flexivirga endophytica</name>
    <dbReference type="NCBI Taxonomy" id="1849103"/>
    <lineage>
        <taxon>Bacteria</taxon>
        <taxon>Bacillati</taxon>
        <taxon>Actinomycetota</taxon>
        <taxon>Actinomycetes</taxon>
        <taxon>Micrococcales</taxon>
        <taxon>Dermacoccaceae</taxon>
        <taxon>Flexivirga</taxon>
    </lineage>
</organism>
<protein>
    <submittedName>
        <fullName evidence="3">Aldehyde dehydrogenase</fullName>
    </submittedName>
</protein>
<reference evidence="3" key="2">
    <citation type="submission" date="2020-09" db="EMBL/GenBank/DDBJ databases">
        <authorList>
            <person name="Sun Q."/>
            <person name="Zhou Y."/>
        </authorList>
    </citation>
    <scope>NUCLEOTIDE SEQUENCE</scope>
    <source>
        <strain evidence="3">CGMCC 1.15085</strain>
    </source>
</reference>
<keyword evidence="4" id="KW-1185">Reference proteome</keyword>
<proteinExistence type="predicted"/>
<feature type="domain" description="Aldehyde dehydrogenase" evidence="2">
    <location>
        <begin position="22"/>
        <end position="256"/>
    </location>
</feature>
<dbReference type="PANTHER" id="PTHR11699">
    <property type="entry name" value="ALDEHYDE DEHYDROGENASE-RELATED"/>
    <property type="match status" value="1"/>
</dbReference>
<dbReference type="EMBL" id="BMHI01000005">
    <property type="protein sequence ID" value="GGB38403.1"/>
    <property type="molecule type" value="Genomic_DNA"/>
</dbReference>
<keyword evidence="1" id="KW-0560">Oxidoreductase</keyword>
<dbReference type="InterPro" id="IPR016162">
    <property type="entry name" value="Ald_DH_N"/>
</dbReference>
<dbReference type="GO" id="GO:0016491">
    <property type="term" value="F:oxidoreductase activity"/>
    <property type="evidence" value="ECO:0007669"/>
    <property type="project" value="UniProtKB-KW"/>
</dbReference>
<dbReference type="InterPro" id="IPR016161">
    <property type="entry name" value="Ald_DH/histidinol_DH"/>
</dbReference>
<evidence type="ECO:0000313" key="4">
    <source>
        <dbReference type="Proteomes" id="UP000636793"/>
    </source>
</evidence>
<sequence>MARLEVRKTYKLYIGGKFPRSESGRSYEVVSTGRSPKFLANAAQGSRKDIRDAVVAARGAVKGWSGATAYNRGQVLYRVGEILEGRREQFIAEVSASEGLTKPQATKIVDAAIDRWVWYAGWPDKLPQVLGNLNPVAGPYFDISAPEPTGVVGILAPQASSLLGLVSVIAPAIVSGNTVVVITSEDRPLPAISLGEVLATSDVPGGVVNIVTGRTAELAPWLASHADVNAIDLAGATELPWGELEAAAADTVKRVVRPAGDGADAVEPDWLEAPDLSRMTAFLETKTVWHPKGL</sequence>
<dbReference type="Proteomes" id="UP000636793">
    <property type="component" value="Unassembled WGS sequence"/>
</dbReference>
<dbReference type="Pfam" id="PF00171">
    <property type="entry name" value="Aldedh"/>
    <property type="match status" value="1"/>
</dbReference>
<accession>A0A916TB24</accession>
<dbReference type="InterPro" id="IPR015590">
    <property type="entry name" value="Aldehyde_DH_dom"/>
</dbReference>
<evidence type="ECO:0000256" key="1">
    <source>
        <dbReference type="ARBA" id="ARBA00023002"/>
    </source>
</evidence>
<name>A0A916TB24_9MICO</name>
<evidence type="ECO:0000259" key="2">
    <source>
        <dbReference type="Pfam" id="PF00171"/>
    </source>
</evidence>
<dbReference type="SUPFAM" id="SSF53720">
    <property type="entry name" value="ALDH-like"/>
    <property type="match status" value="1"/>
</dbReference>
<comment type="caution">
    <text evidence="3">The sequence shown here is derived from an EMBL/GenBank/DDBJ whole genome shotgun (WGS) entry which is preliminary data.</text>
</comment>